<dbReference type="EMBL" id="CP043431">
    <property type="protein sequence ID" value="QNT63833.1"/>
    <property type="molecule type" value="Genomic_DNA"/>
</dbReference>
<evidence type="ECO:0000313" key="1">
    <source>
        <dbReference type="EMBL" id="QNT63833.1"/>
    </source>
</evidence>
<keyword evidence="2" id="KW-1185">Reference proteome</keyword>
<dbReference type="SUPFAM" id="SSF158504">
    <property type="entry name" value="BH2638-like"/>
    <property type="match status" value="1"/>
</dbReference>
<dbReference type="OMA" id="SYDWSTQ"/>
<dbReference type="InterPro" id="IPR007920">
    <property type="entry name" value="UPF0223"/>
</dbReference>
<reference evidence="1 2" key="1">
    <citation type="submission" date="2019-08" db="EMBL/GenBank/DDBJ databases">
        <authorList>
            <person name="Chang H.C."/>
            <person name="Mun S.Y."/>
        </authorList>
    </citation>
    <scope>NUCLEOTIDE SEQUENCE [LARGE SCALE GENOMIC DNA]</scope>
    <source>
        <strain evidence="1 2">SK</strain>
    </source>
</reference>
<dbReference type="NCBIfam" id="NF003353">
    <property type="entry name" value="PRK04387.1"/>
    <property type="match status" value="1"/>
</dbReference>
<dbReference type="RefSeq" id="WP_006845478.1">
    <property type="nucleotide sequence ID" value="NZ_CP026847.1"/>
</dbReference>
<dbReference type="AlphaFoldDB" id="A0A7H1MK47"/>
<dbReference type="Proteomes" id="UP000516446">
    <property type="component" value="Chromosome"/>
</dbReference>
<proteinExistence type="predicted"/>
<dbReference type="InterPro" id="IPR023324">
    <property type="entry name" value="BH2638-like_sf"/>
</dbReference>
<protein>
    <submittedName>
        <fullName evidence="1">UPF0223 family protein</fullName>
    </submittedName>
</protein>
<evidence type="ECO:0000313" key="2">
    <source>
        <dbReference type="Proteomes" id="UP000516446"/>
    </source>
</evidence>
<sequence>MKSDLNFDYPLLNGWSKDDIIKVSALYSSVAKAYEGGVEVDKLLNAYQGFKSVVTSKSEEKQLGRQFETTSEYSIYRTIQAARQTNKKVLMMEA</sequence>
<gene>
    <name evidence="1" type="ORF">FY536_00465</name>
</gene>
<organism evidence="1 2">
    <name type="scientific">Weissella koreensis</name>
    <dbReference type="NCBI Taxonomy" id="165096"/>
    <lineage>
        <taxon>Bacteria</taxon>
        <taxon>Bacillati</taxon>
        <taxon>Bacillota</taxon>
        <taxon>Bacilli</taxon>
        <taxon>Lactobacillales</taxon>
        <taxon>Lactobacillaceae</taxon>
        <taxon>Weissella</taxon>
    </lineage>
</organism>
<dbReference type="Gene3D" id="1.10.220.80">
    <property type="entry name" value="BH2638-like"/>
    <property type="match status" value="1"/>
</dbReference>
<dbReference type="Pfam" id="PF05256">
    <property type="entry name" value="UPF0223"/>
    <property type="match status" value="1"/>
</dbReference>
<dbReference type="PIRSF" id="PIRSF037260">
    <property type="entry name" value="UPF0223"/>
    <property type="match status" value="1"/>
</dbReference>
<accession>A0A7H1MK47</accession>
<name>A0A7H1MK47_9LACO</name>